<evidence type="ECO:0000256" key="6">
    <source>
        <dbReference type="ARBA" id="ARBA00022989"/>
    </source>
</evidence>
<feature type="transmembrane region" description="Helical" evidence="9">
    <location>
        <begin position="112"/>
        <end position="132"/>
    </location>
</feature>
<evidence type="ECO:0000256" key="7">
    <source>
        <dbReference type="ARBA" id="ARBA00023136"/>
    </source>
</evidence>
<evidence type="ECO:0000256" key="8">
    <source>
        <dbReference type="ARBA" id="ARBA00045204"/>
    </source>
</evidence>
<dbReference type="GO" id="GO:0006465">
    <property type="term" value="P:signal peptide processing"/>
    <property type="evidence" value="ECO:0007669"/>
    <property type="project" value="InterPro"/>
</dbReference>
<dbReference type="GO" id="GO:0005787">
    <property type="term" value="C:signal peptidase complex"/>
    <property type="evidence" value="ECO:0007669"/>
    <property type="project" value="InterPro"/>
</dbReference>
<proteinExistence type="inferred from homology"/>
<dbReference type="GO" id="GO:0045047">
    <property type="term" value="P:protein targeting to ER"/>
    <property type="evidence" value="ECO:0007669"/>
    <property type="project" value="TreeGrafter"/>
</dbReference>
<evidence type="ECO:0000256" key="9">
    <source>
        <dbReference type="SAM" id="Phobius"/>
    </source>
</evidence>
<dbReference type="Pfam" id="PF06645">
    <property type="entry name" value="SPC12"/>
    <property type="match status" value="1"/>
</dbReference>
<evidence type="ECO:0000313" key="10">
    <source>
        <dbReference type="EMBL" id="THX35317.1"/>
    </source>
</evidence>
<comment type="function">
    <text evidence="8">Component of the signal peptidase complex (SPC) which catalyzes the cleavage of N-terminal signal sequences from nascent proteins as they are translocated into the lumen of the endoplasmic reticulum. Dispensable for SPC enzymatic activity.</text>
</comment>
<evidence type="ECO:0000256" key="2">
    <source>
        <dbReference type="ARBA" id="ARBA00005245"/>
    </source>
</evidence>
<evidence type="ECO:0000256" key="1">
    <source>
        <dbReference type="ARBA" id="ARBA00004477"/>
    </source>
</evidence>
<keyword evidence="7 9" id="KW-0472">Membrane</keyword>
<sequence length="164" mass="18774">MFIVRTAWSVGHRRTDVFRMRVGLVFPEHRDPDEHLLRIPLLSLFYRILSLLLQQHRRITIMDAIIESGRKIWEGEIDFEGQRLVEMFCSVLLSTAGVLAFMVGFATQDITYTLYILLGGAALTFVVCVPPWPIYNKDPVKWLPAKKSSRVTGIDITVDGKKVQ</sequence>
<keyword evidence="4 9" id="KW-0812">Transmembrane</keyword>
<dbReference type="EMBL" id="QZAT01000002">
    <property type="protein sequence ID" value="THX35317.1"/>
    <property type="molecule type" value="Genomic_DNA"/>
</dbReference>
<dbReference type="PANTHER" id="PTHR13202">
    <property type="entry name" value="MICROSOMAL SIGNAL PEPTIDASE 12 KDA SUBUNIT"/>
    <property type="match status" value="1"/>
</dbReference>
<comment type="subcellular location">
    <subcellularLocation>
        <location evidence="1">Endoplasmic reticulum membrane</location>
        <topology evidence="1">Multi-pass membrane protein</topology>
    </subcellularLocation>
</comment>
<accession>A0AB74K657</accession>
<comment type="similarity">
    <text evidence="2">Belongs to the SPCS1 family.</text>
</comment>
<evidence type="ECO:0000313" key="11">
    <source>
        <dbReference type="Proteomes" id="UP000310374"/>
    </source>
</evidence>
<gene>
    <name evidence="10" type="ORF">D6D12_00247</name>
</gene>
<protein>
    <recommendedName>
        <fullName evidence="3">Signal peptidase complex subunit 1</fullName>
    </recommendedName>
</protein>
<dbReference type="Proteomes" id="UP000310374">
    <property type="component" value="Unassembled WGS sequence"/>
</dbReference>
<evidence type="ECO:0000256" key="4">
    <source>
        <dbReference type="ARBA" id="ARBA00022692"/>
    </source>
</evidence>
<dbReference type="InterPro" id="IPR009542">
    <property type="entry name" value="Spc1/SPCS1"/>
</dbReference>
<dbReference type="AlphaFoldDB" id="A0AB74K657"/>
<evidence type="ECO:0000256" key="5">
    <source>
        <dbReference type="ARBA" id="ARBA00022824"/>
    </source>
</evidence>
<feature type="transmembrane region" description="Helical" evidence="9">
    <location>
        <begin position="84"/>
        <end position="106"/>
    </location>
</feature>
<keyword evidence="5" id="KW-0256">Endoplasmic reticulum</keyword>
<organism evidence="10 11">
    <name type="scientific">Aureobasidium pullulans</name>
    <name type="common">Black yeast</name>
    <name type="synonym">Pullularia pullulans</name>
    <dbReference type="NCBI Taxonomy" id="5580"/>
    <lineage>
        <taxon>Eukaryota</taxon>
        <taxon>Fungi</taxon>
        <taxon>Dikarya</taxon>
        <taxon>Ascomycota</taxon>
        <taxon>Pezizomycotina</taxon>
        <taxon>Dothideomycetes</taxon>
        <taxon>Dothideomycetidae</taxon>
        <taxon>Dothideales</taxon>
        <taxon>Saccotheciaceae</taxon>
        <taxon>Aureobasidium</taxon>
    </lineage>
</organism>
<comment type="caution">
    <text evidence="10">The sequence shown here is derived from an EMBL/GenBank/DDBJ whole genome shotgun (WGS) entry which is preliminary data.</text>
</comment>
<evidence type="ECO:0000256" key="3">
    <source>
        <dbReference type="ARBA" id="ARBA00017059"/>
    </source>
</evidence>
<dbReference type="PANTHER" id="PTHR13202:SF0">
    <property type="entry name" value="SIGNAL PEPTIDASE COMPLEX SUBUNIT 1"/>
    <property type="match status" value="1"/>
</dbReference>
<keyword evidence="6 9" id="KW-1133">Transmembrane helix</keyword>
<name>A0AB74K657_AURPU</name>
<reference evidence="10 11" key="1">
    <citation type="submission" date="2018-10" db="EMBL/GenBank/DDBJ databases">
        <title>Fifty Aureobasidium pullulans genomes reveal a recombining polyextremotolerant generalist.</title>
        <authorList>
            <person name="Gostincar C."/>
            <person name="Turk M."/>
            <person name="Zajc J."/>
            <person name="Gunde-Cimerman N."/>
        </authorList>
    </citation>
    <scope>NUCLEOTIDE SEQUENCE [LARGE SCALE GENOMIC DNA]</scope>
    <source>
        <strain evidence="10 11">EXF-10081</strain>
    </source>
</reference>